<name>A0A6M5Z5Z2_9BACT</name>
<evidence type="ECO:0000256" key="1">
    <source>
        <dbReference type="SAM" id="MobiDB-lite"/>
    </source>
</evidence>
<dbReference type="Proteomes" id="UP000503447">
    <property type="component" value="Chromosome"/>
</dbReference>
<sequence>MSGCTQADGQAIDGLRTGLTSRGAIDFGLIVDGSMGFSIPCCVVLPQPVPIERGSPPTQLLPEPRAVVIAPERVLKHSAHPTPRQATRWRQDDRARRGPVLQGRLAN</sequence>
<dbReference type="KEGG" id="ftj:FTUN_8754"/>
<evidence type="ECO:0000313" key="2">
    <source>
        <dbReference type="EMBL" id="QJX01115.1"/>
    </source>
</evidence>
<keyword evidence="3" id="KW-1185">Reference proteome</keyword>
<evidence type="ECO:0000313" key="3">
    <source>
        <dbReference type="Proteomes" id="UP000503447"/>
    </source>
</evidence>
<dbReference type="AlphaFoldDB" id="A0A6M5Z5Z2"/>
<dbReference type="EMBL" id="CP053452">
    <property type="protein sequence ID" value="QJX01115.1"/>
    <property type="molecule type" value="Genomic_DNA"/>
</dbReference>
<feature type="region of interest" description="Disordered" evidence="1">
    <location>
        <begin position="74"/>
        <end position="107"/>
    </location>
</feature>
<accession>A0A6M5Z5Z2</accession>
<organism evidence="2 3">
    <name type="scientific">Frigoriglobus tundricola</name>
    <dbReference type="NCBI Taxonomy" id="2774151"/>
    <lineage>
        <taxon>Bacteria</taxon>
        <taxon>Pseudomonadati</taxon>
        <taxon>Planctomycetota</taxon>
        <taxon>Planctomycetia</taxon>
        <taxon>Gemmatales</taxon>
        <taxon>Gemmataceae</taxon>
        <taxon>Frigoriglobus</taxon>
    </lineage>
</organism>
<gene>
    <name evidence="2" type="ORF">FTUN_8754</name>
</gene>
<protein>
    <submittedName>
        <fullName evidence="2">Uncharacterized protein</fullName>
    </submittedName>
</protein>
<reference evidence="3" key="1">
    <citation type="submission" date="2020-05" db="EMBL/GenBank/DDBJ databases">
        <title>Frigoriglobus tundricola gen. nov., sp. nov., a psychrotolerant cellulolytic planctomycete of the family Gemmataceae with two divergent copies of 16S rRNA gene.</title>
        <authorList>
            <person name="Kulichevskaya I.S."/>
            <person name="Ivanova A.A."/>
            <person name="Naumoff D.G."/>
            <person name="Beletsky A.V."/>
            <person name="Rijpstra W.I.C."/>
            <person name="Sinninghe Damste J.S."/>
            <person name="Mardanov A.V."/>
            <person name="Ravin N.V."/>
            <person name="Dedysh S.N."/>
        </authorList>
    </citation>
    <scope>NUCLEOTIDE SEQUENCE [LARGE SCALE GENOMIC DNA]</scope>
    <source>
        <strain evidence="3">PL17</strain>
    </source>
</reference>
<proteinExistence type="predicted"/>